<proteinExistence type="predicted"/>
<feature type="signal peptide" evidence="2">
    <location>
        <begin position="1"/>
        <end position="23"/>
    </location>
</feature>
<evidence type="ECO:0000313" key="4">
    <source>
        <dbReference type="Proteomes" id="UP001363622"/>
    </source>
</evidence>
<evidence type="ECO:0000313" key="3">
    <source>
        <dbReference type="EMBL" id="KAK7520734.1"/>
    </source>
</evidence>
<feature type="chain" id="PRO_5045441865" description="Secreted protein" evidence="2">
    <location>
        <begin position="24"/>
        <end position="72"/>
    </location>
</feature>
<protein>
    <recommendedName>
        <fullName evidence="5">Secreted protein</fullName>
    </recommendedName>
</protein>
<name>A0ABR1KT76_9PEZI</name>
<evidence type="ECO:0000256" key="2">
    <source>
        <dbReference type="SAM" id="SignalP"/>
    </source>
</evidence>
<evidence type="ECO:0000256" key="1">
    <source>
        <dbReference type="SAM" id="MobiDB-lite"/>
    </source>
</evidence>
<keyword evidence="4" id="KW-1185">Reference proteome</keyword>
<accession>A0ABR1KT76</accession>
<dbReference type="EMBL" id="JBBPHU010000003">
    <property type="protein sequence ID" value="KAK7520734.1"/>
    <property type="molecule type" value="Genomic_DNA"/>
</dbReference>
<gene>
    <name evidence="3" type="ORF">IWZ03DRAFT_145345</name>
</gene>
<evidence type="ECO:0008006" key="5">
    <source>
        <dbReference type="Google" id="ProtNLM"/>
    </source>
</evidence>
<reference evidence="3 4" key="1">
    <citation type="submission" date="2024-04" db="EMBL/GenBank/DDBJ databases">
        <title>Phyllosticta paracitricarpa is synonymous to the EU quarantine fungus P. citricarpa based on phylogenomic analyses.</title>
        <authorList>
            <consortium name="Lawrence Berkeley National Laboratory"/>
            <person name="Van Ingen-Buijs V.A."/>
            <person name="Van Westerhoven A.C."/>
            <person name="Haridas S."/>
            <person name="Skiadas P."/>
            <person name="Martin F."/>
            <person name="Groenewald J.Z."/>
            <person name="Crous P.W."/>
            <person name="Seidl M.F."/>
        </authorList>
    </citation>
    <scope>NUCLEOTIDE SEQUENCE [LARGE SCALE GENOMIC DNA]</scope>
    <source>
        <strain evidence="3 4">CBS 123371</strain>
    </source>
</reference>
<comment type="caution">
    <text evidence="3">The sequence shown here is derived from an EMBL/GenBank/DDBJ whole genome shotgun (WGS) entry which is preliminary data.</text>
</comment>
<keyword evidence="2" id="KW-0732">Signal</keyword>
<sequence length="72" mass="7736">MPPTRRPMRLHAALALVAVVVDELSMDTATYKSGIWVITSWTNSSGPERRGDCGCEGSARQRHGQTCSSASS</sequence>
<organism evidence="3 4">
    <name type="scientific">Phyllosticta citriasiana</name>
    <dbReference type="NCBI Taxonomy" id="595635"/>
    <lineage>
        <taxon>Eukaryota</taxon>
        <taxon>Fungi</taxon>
        <taxon>Dikarya</taxon>
        <taxon>Ascomycota</taxon>
        <taxon>Pezizomycotina</taxon>
        <taxon>Dothideomycetes</taxon>
        <taxon>Dothideomycetes incertae sedis</taxon>
        <taxon>Botryosphaeriales</taxon>
        <taxon>Phyllostictaceae</taxon>
        <taxon>Phyllosticta</taxon>
    </lineage>
</organism>
<dbReference type="Proteomes" id="UP001363622">
    <property type="component" value="Unassembled WGS sequence"/>
</dbReference>
<feature type="region of interest" description="Disordered" evidence="1">
    <location>
        <begin position="45"/>
        <end position="72"/>
    </location>
</feature>